<evidence type="ECO:0000256" key="1">
    <source>
        <dbReference type="SAM" id="MobiDB-lite"/>
    </source>
</evidence>
<reference evidence="2 3" key="1">
    <citation type="journal article" date="2021" name="BMC Biol.">
        <title>Horizontally acquired antibacterial genes associated with adaptive radiation of ladybird beetles.</title>
        <authorList>
            <person name="Li H.S."/>
            <person name="Tang X.F."/>
            <person name="Huang Y.H."/>
            <person name="Xu Z.Y."/>
            <person name="Chen M.L."/>
            <person name="Du X.Y."/>
            <person name="Qiu B.Y."/>
            <person name="Chen P.T."/>
            <person name="Zhang W."/>
            <person name="Slipinski A."/>
            <person name="Escalona H.E."/>
            <person name="Waterhouse R.M."/>
            <person name="Zwick A."/>
            <person name="Pang H."/>
        </authorList>
    </citation>
    <scope>NUCLEOTIDE SEQUENCE [LARGE SCALE GENOMIC DNA]</scope>
    <source>
        <strain evidence="2">SYSU2018</strain>
    </source>
</reference>
<proteinExistence type="predicted"/>
<feature type="compositionally biased region" description="Polar residues" evidence="1">
    <location>
        <begin position="389"/>
        <end position="404"/>
    </location>
</feature>
<dbReference type="AlphaFoldDB" id="A0ABD2NB87"/>
<accession>A0ABD2NB87</accession>
<name>A0ABD2NB87_9CUCU</name>
<keyword evidence="3" id="KW-1185">Reference proteome</keyword>
<sequence>MSENNLQNTKPLSKSSDWIEASLEVPEKDSPVHLRNPKLAFIFNNEDSGTPTPPPRKHKKGIREKIEAVAKSGLQAFQSKKPVEEPLCVKKTVNYDCPCDRLNHKHNHHDHVVEKNILNKEQQKLQSKKSEHVKETKRKKNLSVVSLPNYSELKFSIANFADIDRAPNDGKSIKSSNVSLPGEAKKSSKNYMIRCRSFGSLLPQQLLDKLKPSSNKITDIESDDSFGPLEDWDLGLIEHYNPRDASLPRPRKLVAKPETKVISDIESLILTEDVVPTPPARKSEMLSSNVDKVWYEPQNFSNDVSKMSSVSSPASFTEFTNSCDDNIEHSSLMRILEEFSIKDKQQSNNTDLQEPLLNKDSKGDKEDNLSDIRQVKDFIKAEKTKTSQELENSGVSSAGSLVKS</sequence>
<feature type="region of interest" description="Disordered" evidence="1">
    <location>
        <begin position="344"/>
        <end position="369"/>
    </location>
</feature>
<dbReference type="EMBL" id="JABFTP020000083">
    <property type="protein sequence ID" value="KAL3276003.1"/>
    <property type="molecule type" value="Genomic_DNA"/>
</dbReference>
<evidence type="ECO:0000313" key="2">
    <source>
        <dbReference type="EMBL" id="KAL3276003.1"/>
    </source>
</evidence>
<evidence type="ECO:0000313" key="3">
    <source>
        <dbReference type="Proteomes" id="UP001516400"/>
    </source>
</evidence>
<organism evidence="2 3">
    <name type="scientific">Cryptolaemus montrouzieri</name>
    <dbReference type="NCBI Taxonomy" id="559131"/>
    <lineage>
        <taxon>Eukaryota</taxon>
        <taxon>Metazoa</taxon>
        <taxon>Ecdysozoa</taxon>
        <taxon>Arthropoda</taxon>
        <taxon>Hexapoda</taxon>
        <taxon>Insecta</taxon>
        <taxon>Pterygota</taxon>
        <taxon>Neoptera</taxon>
        <taxon>Endopterygota</taxon>
        <taxon>Coleoptera</taxon>
        <taxon>Polyphaga</taxon>
        <taxon>Cucujiformia</taxon>
        <taxon>Coccinelloidea</taxon>
        <taxon>Coccinellidae</taxon>
        <taxon>Scymninae</taxon>
        <taxon>Scymnini</taxon>
        <taxon>Cryptolaemus</taxon>
    </lineage>
</organism>
<protein>
    <submittedName>
        <fullName evidence="2">Uncharacterized protein</fullName>
    </submittedName>
</protein>
<gene>
    <name evidence="2" type="ORF">HHI36_020734</name>
</gene>
<feature type="compositionally biased region" description="Basic and acidic residues" evidence="1">
    <location>
        <begin position="357"/>
        <end position="369"/>
    </location>
</feature>
<dbReference type="Proteomes" id="UP001516400">
    <property type="component" value="Unassembled WGS sequence"/>
</dbReference>
<comment type="caution">
    <text evidence="2">The sequence shown here is derived from an EMBL/GenBank/DDBJ whole genome shotgun (WGS) entry which is preliminary data.</text>
</comment>
<feature type="region of interest" description="Disordered" evidence="1">
    <location>
        <begin position="385"/>
        <end position="404"/>
    </location>
</feature>